<evidence type="ECO:0008006" key="5">
    <source>
        <dbReference type="Google" id="ProtNLM"/>
    </source>
</evidence>
<dbReference type="Proteomes" id="UP000028524">
    <property type="component" value="Unassembled WGS sequence"/>
</dbReference>
<feature type="chain" id="PRO_5001779023" description="ABC transmembrane type-1 domain-containing protein" evidence="2">
    <location>
        <begin position="20"/>
        <end position="119"/>
    </location>
</feature>
<keyword evidence="4" id="KW-1185">Reference proteome</keyword>
<feature type="transmembrane region" description="Helical" evidence="1">
    <location>
        <begin position="29"/>
        <end position="50"/>
    </location>
</feature>
<proteinExistence type="predicted"/>
<evidence type="ECO:0000313" key="4">
    <source>
        <dbReference type="Proteomes" id="UP000028524"/>
    </source>
</evidence>
<dbReference type="HOGENOM" id="CLU_2067128_0_0_1"/>
<keyword evidence="1" id="KW-0812">Transmembrane</keyword>
<protein>
    <recommendedName>
        <fullName evidence="5">ABC transmembrane type-1 domain-containing protein</fullName>
    </recommendedName>
</protein>
<feature type="non-terminal residue" evidence="3">
    <location>
        <position position="119"/>
    </location>
</feature>
<organism evidence="3 4">
    <name type="scientific">Stachybotrys chlorohalonatus (strain IBT 40285)</name>
    <dbReference type="NCBI Taxonomy" id="1283841"/>
    <lineage>
        <taxon>Eukaryota</taxon>
        <taxon>Fungi</taxon>
        <taxon>Dikarya</taxon>
        <taxon>Ascomycota</taxon>
        <taxon>Pezizomycotina</taxon>
        <taxon>Sordariomycetes</taxon>
        <taxon>Hypocreomycetidae</taxon>
        <taxon>Hypocreales</taxon>
        <taxon>Stachybotryaceae</taxon>
        <taxon>Stachybotrys</taxon>
    </lineage>
</organism>
<accession>A0A084Q899</accession>
<keyword evidence="2" id="KW-0732">Signal</keyword>
<feature type="transmembrane region" description="Helical" evidence="1">
    <location>
        <begin position="83"/>
        <end position="106"/>
    </location>
</feature>
<keyword evidence="1" id="KW-0472">Membrane</keyword>
<name>A0A084Q899_STAC4</name>
<feature type="signal peptide" evidence="2">
    <location>
        <begin position="1"/>
        <end position="19"/>
    </location>
</feature>
<reference evidence="3 4" key="1">
    <citation type="journal article" date="2014" name="BMC Genomics">
        <title>Comparative genome sequencing reveals chemotype-specific gene clusters in the toxigenic black mold Stachybotrys.</title>
        <authorList>
            <person name="Semeiks J."/>
            <person name="Borek D."/>
            <person name="Otwinowski Z."/>
            <person name="Grishin N.V."/>
        </authorList>
    </citation>
    <scope>NUCLEOTIDE SEQUENCE [LARGE SCALE GENOMIC DNA]</scope>
    <source>
        <strain evidence="3 4">IBT 40285</strain>
    </source>
</reference>
<dbReference type="OrthoDB" id="10483017at2759"/>
<keyword evidence="1" id="KW-1133">Transmembrane helix</keyword>
<gene>
    <name evidence="3" type="ORF">S40285_10947</name>
</gene>
<dbReference type="AlphaFoldDB" id="A0A084Q899"/>
<evidence type="ECO:0000313" key="3">
    <source>
        <dbReference type="EMBL" id="KFA60184.1"/>
    </source>
</evidence>
<evidence type="ECO:0000256" key="1">
    <source>
        <dbReference type="SAM" id="Phobius"/>
    </source>
</evidence>
<dbReference type="InParanoid" id="A0A084Q899"/>
<evidence type="ECO:0000256" key="2">
    <source>
        <dbReference type="SAM" id="SignalP"/>
    </source>
</evidence>
<sequence length="119" mass="13509">MVIGLTVTLAVFLCGVSIADEQVTVGIFMFLAAITFFRLWMVLEWMVIIWRTIIRRIIIRSTIIRPTRTASTATIWSNEAYNVVVIFLIEVSFAIVVLAACILAIYNDMLRSTYLFILG</sequence>
<dbReference type="EMBL" id="KL661824">
    <property type="protein sequence ID" value="KFA60184.1"/>
    <property type="molecule type" value="Genomic_DNA"/>
</dbReference>